<sequence>MKKKILLPLLSAFIVSISAIPTYCNDSVKVKLRQNITINETPPLVGVIRWDMWDNGAHGSNSNQTQISLNPSQYRDRIPFFGVENTPRTVSYSKWCEDHQYTYYENISITIDGNSQTVMDQEIAYAYDAGIDYFAFNKYGADFYSYNLYKSSTSPYKSKVKFTYITGVSTPNSDLDYIALDFQRSDYQKIAGGRPLLYVDYNNYEMSSATADAYLASMRSYFQNNYPSVGNPYLVVLCYGCQSEISNADAFSQYTTEPGGKYGDFSFEYISTSQRNGWQSVANSKNVVPWISVGYDRRPRIDFTVDWERDSTCNAQHQYNHWGETASLQQITNEIIAAKNFITNNPSKTPANTMLIYAWNEHDEGGWICPTIVPGTSNIDRSRLDAVKAGINNTSETCSTLSDGLVMGTWTVTGHQLIARYFHNSWWLVQKINNSPEQFIVRGSEMLNRPDVTLNSSSYSNFVNCFSWQYSDYGGLMPPSDLYFPAPPNYVKMSENGDEFYQLSNTSPCSSPSPILASISNPLQGQSVTLSTSCTTGTPVWSTSYTGNSITVTATNTPQTYSVTCQGANCTNSSSVSYVVSSSSCTDQYLSNNWTSATSGYLTVQLGKNVGGYDISIGGVNYSNTNPGTGIGTHANSEVIYNLGSHNYNYFKAVIGKEDGSMGCGDGRLIFKVYDNINNNLLFTSTTIGDPSFGFPSHQSITVDITGVTSLKLVVENGDGPSTGCLWGTWAIARLSCSNSGARHSNFNDITYLELPKIVLTPNPIVNNSEIKFNFPSAQKNTNYLVRIISSDGNELLKQNMTLDKENNTIKLKNNKLSAGTYILNVLEGIHTYSTKIMVLK</sequence>
<dbReference type="HOGENOM" id="CLU_338267_0_0_10"/>
<dbReference type="Gene3D" id="2.60.120.1060">
    <property type="entry name" value="NPCBM/NEW2 domain"/>
    <property type="match status" value="1"/>
</dbReference>
<organism evidence="3 4">
    <name type="scientific">Leadbetterella byssophila (strain DSM 17132 / JCM 16389 / KACC 11308 / NBRC 106382 / 4M15)</name>
    <dbReference type="NCBI Taxonomy" id="649349"/>
    <lineage>
        <taxon>Bacteria</taxon>
        <taxon>Pseudomonadati</taxon>
        <taxon>Bacteroidota</taxon>
        <taxon>Cytophagia</taxon>
        <taxon>Cytophagales</taxon>
        <taxon>Leadbetterellaceae</taxon>
        <taxon>Leadbetterella</taxon>
    </lineage>
</organism>
<evidence type="ECO:0000259" key="2">
    <source>
        <dbReference type="SMART" id="SM00776"/>
    </source>
</evidence>
<name>E4RVH3_LEAB4</name>
<dbReference type="Proteomes" id="UP000007435">
    <property type="component" value="Chromosome"/>
</dbReference>
<gene>
    <name evidence="3" type="ordered locus">Lbys_1318</name>
</gene>
<keyword evidence="3" id="KW-0378">Hydrolase</keyword>
<reference evidence="3 4" key="2">
    <citation type="journal article" date="2011" name="Stand. Genomic Sci.">
        <title>Complete genome sequence of Leadbetterella byssophila type strain (4M15).</title>
        <authorList>
            <person name="Abt B."/>
            <person name="Teshima H."/>
            <person name="Lucas S."/>
            <person name="Lapidus A."/>
            <person name="Del Rio T.G."/>
            <person name="Nolan M."/>
            <person name="Tice H."/>
            <person name="Cheng J.F."/>
            <person name="Pitluck S."/>
            <person name="Liolios K."/>
            <person name="Pagani I."/>
            <person name="Ivanova N."/>
            <person name="Mavromatis K."/>
            <person name="Pati A."/>
            <person name="Tapia R."/>
            <person name="Han C."/>
            <person name="Goodwin L."/>
            <person name="Chen A."/>
            <person name="Palaniappan K."/>
            <person name="Land M."/>
            <person name="Hauser L."/>
            <person name="Chang Y.J."/>
            <person name="Jeffries C.D."/>
            <person name="Rohde M."/>
            <person name="Goker M."/>
            <person name="Tindall B.J."/>
            <person name="Detter J.C."/>
            <person name="Woyke T."/>
            <person name="Bristow J."/>
            <person name="Eisen J.A."/>
            <person name="Markowitz V."/>
            <person name="Hugenholtz P."/>
            <person name="Klenk H.P."/>
            <person name="Kyrpides N.C."/>
        </authorList>
    </citation>
    <scope>NUCLEOTIDE SEQUENCE [LARGE SCALE GENOMIC DNA]</scope>
    <source>
        <strain evidence="4">DSM 17132 / JCM 16389 / KACC 11308 / NBRC 106382 / 4M15</strain>
    </source>
</reference>
<dbReference type="SMART" id="SM00776">
    <property type="entry name" value="NPCBM"/>
    <property type="match status" value="1"/>
</dbReference>
<dbReference type="CAZy" id="CBM51">
    <property type="family name" value="Carbohydrate-Binding Module Family 51"/>
</dbReference>
<keyword evidence="4" id="KW-1185">Reference proteome</keyword>
<dbReference type="AlphaFoldDB" id="E4RVH3"/>
<evidence type="ECO:0000313" key="4">
    <source>
        <dbReference type="Proteomes" id="UP000007435"/>
    </source>
</evidence>
<dbReference type="RefSeq" id="WP_013408086.1">
    <property type="nucleotide sequence ID" value="NC_014655.1"/>
</dbReference>
<protein>
    <submittedName>
        <fullName evidence="3">Glycosyl hydrolase family 98 putative carbohydrate binding module</fullName>
    </submittedName>
</protein>
<dbReference type="InterPro" id="IPR013222">
    <property type="entry name" value="Glyco_hyd_98_carb-bd"/>
</dbReference>
<feature type="chain" id="PRO_5003186964" evidence="1">
    <location>
        <begin position="20"/>
        <end position="841"/>
    </location>
</feature>
<dbReference type="STRING" id="649349.Lbys_1318"/>
<dbReference type="Pfam" id="PF08305">
    <property type="entry name" value="NPCBM"/>
    <property type="match status" value="1"/>
</dbReference>
<reference key="1">
    <citation type="submission" date="2010-11" db="EMBL/GenBank/DDBJ databases">
        <title>The complete genome of Leadbetterella byssophila DSM 17132.</title>
        <authorList>
            <consortium name="US DOE Joint Genome Institute (JGI-PGF)"/>
            <person name="Lucas S."/>
            <person name="Copeland A."/>
            <person name="Lapidus A."/>
            <person name="Glavina del Rio T."/>
            <person name="Dalin E."/>
            <person name="Tice H."/>
            <person name="Bruce D."/>
            <person name="Goodwin L."/>
            <person name="Pitluck S."/>
            <person name="Kyrpides N."/>
            <person name="Mavromatis K."/>
            <person name="Ivanova N."/>
            <person name="Teshima H."/>
            <person name="Brettin T."/>
            <person name="Detter J.C."/>
            <person name="Han C."/>
            <person name="Tapia R."/>
            <person name="Land M."/>
            <person name="Hauser L."/>
            <person name="Markowitz V."/>
            <person name="Cheng J.-F."/>
            <person name="Hugenholtz P."/>
            <person name="Woyke T."/>
            <person name="Wu D."/>
            <person name="Tindall B."/>
            <person name="Pomrenke H.G."/>
            <person name="Brambilla E."/>
            <person name="Klenk H.-P."/>
            <person name="Eisen J.A."/>
        </authorList>
    </citation>
    <scope>NUCLEOTIDE SEQUENCE [LARGE SCALE GENOMIC DNA]</scope>
    <source>
        <strain>DSM 17132</strain>
    </source>
</reference>
<dbReference type="KEGG" id="lby:Lbys_1318"/>
<dbReference type="EMBL" id="CP002305">
    <property type="protein sequence ID" value="ADQ17037.1"/>
    <property type="molecule type" value="Genomic_DNA"/>
</dbReference>
<evidence type="ECO:0000256" key="1">
    <source>
        <dbReference type="SAM" id="SignalP"/>
    </source>
</evidence>
<evidence type="ECO:0000313" key="3">
    <source>
        <dbReference type="EMBL" id="ADQ17037.1"/>
    </source>
</evidence>
<keyword evidence="1" id="KW-0732">Signal</keyword>
<dbReference type="GO" id="GO:0016787">
    <property type="term" value="F:hydrolase activity"/>
    <property type="evidence" value="ECO:0007669"/>
    <property type="project" value="UniProtKB-KW"/>
</dbReference>
<dbReference type="OrthoDB" id="9816424at2"/>
<feature type="domain" description="Glycosyl hydrolase family 98 putative carbohydrate-binding module" evidence="2">
    <location>
        <begin position="584"/>
        <end position="737"/>
    </location>
</feature>
<dbReference type="InterPro" id="IPR038637">
    <property type="entry name" value="NPCBM_sf"/>
</dbReference>
<feature type="signal peptide" evidence="1">
    <location>
        <begin position="1"/>
        <end position="19"/>
    </location>
</feature>
<accession>E4RVH3</accession>
<dbReference type="InterPro" id="IPR008979">
    <property type="entry name" value="Galactose-bd-like_sf"/>
</dbReference>
<dbReference type="InterPro" id="IPR026444">
    <property type="entry name" value="Secre_tail"/>
</dbReference>
<dbReference type="Gene3D" id="3.20.20.80">
    <property type="entry name" value="Glycosidases"/>
    <property type="match status" value="1"/>
</dbReference>
<dbReference type="eggNOG" id="COG3209">
    <property type="taxonomic scope" value="Bacteria"/>
</dbReference>
<proteinExistence type="predicted"/>
<dbReference type="NCBIfam" id="TIGR04183">
    <property type="entry name" value="Por_Secre_tail"/>
    <property type="match status" value="1"/>
</dbReference>
<dbReference type="SUPFAM" id="SSF49785">
    <property type="entry name" value="Galactose-binding domain-like"/>
    <property type="match status" value="1"/>
</dbReference>